<proteinExistence type="inferred from homology"/>
<dbReference type="SUPFAM" id="SSF52540">
    <property type="entry name" value="P-loop containing nucleoside triphosphate hydrolases"/>
    <property type="match status" value="1"/>
</dbReference>
<dbReference type="GO" id="GO:0017116">
    <property type="term" value="F:single-stranded DNA helicase activity"/>
    <property type="evidence" value="ECO:0007669"/>
    <property type="project" value="TreeGrafter"/>
</dbReference>
<dbReference type="PANTHER" id="PTHR43788:SF6">
    <property type="entry name" value="DNA HELICASE B"/>
    <property type="match status" value="1"/>
</dbReference>
<reference evidence="4" key="1">
    <citation type="submission" date="2024-05" db="EMBL/GenBank/DDBJ databases">
        <title>Planctomycetes of the genus Singulisphaera possess chitinolytic capabilities.</title>
        <authorList>
            <person name="Ivanova A."/>
        </authorList>
    </citation>
    <scope>NUCLEOTIDE SEQUENCE</scope>
    <source>
        <strain evidence="4">Ch08T</strain>
    </source>
</reference>
<dbReference type="Pfam" id="PF13538">
    <property type="entry name" value="UvrD_C_2"/>
    <property type="match status" value="1"/>
</dbReference>
<dbReference type="HAMAP" id="MF_01487">
    <property type="entry name" value="RecD"/>
    <property type="match status" value="1"/>
</dbReference>
<accession>A0AAU7CNF0</accession>
<dbReference type="SMART" id="SM00382">
    <property type="entry name" value="AAA"/>
    <property type="match status" value="1"/>
</dbReference>
<evidence type="ECO:0000313" key="4">
    <source>
        <dbReference type="EMBL" id="XBH06437.1"/>
    </source>
</evidence>
<dbReference type="InterPro" id="IPR050534">
    <property type="entry name" value="Coronavir_polyprotein_1ab"/>
</dbReference>
<organism evidence="4">
    <name type="scientific">Singulisphaera sp. Ch08</name>
    <dbReference type="NCBI Taxonomy" id="3120278"/>
    <lineage>
        <taxon>Bacteria</taxon>
        <taxon>Pseudomonadati</taxon>
        <taxon>Planctomycetota</taxon>
        <taxon>Planctomycetia</taxon>
        <taxon>Isosphaerales</taxon>
        <taxon>Isosphaeraceae</taxon>
        <taxon>Singulisphaera</taxon>
    </lineage>
</organism>
<name>A0AAU7CNF0_9BACT</name>
<dbReference type="InterPro" id="IPR027785">
    <property type="entry name" value="UvrD-like_helicase_C"/>
</dbReference>
<dbReference type="AlphaFoldDB" id="A0AAU7CNF0"/>
<keyword evidence="2" id="KW-0067">ATP-binding</keyword>
<dbReference type="Gene3D" id="3.40.50.300">
    <property type="entry name" value="P-loop containing nucleotide triphosphate hydrolases"/>
    <property type="match status" value="2"/>
</dbReference>
<dbReference type="GO" id="GO:0006302">
    <property type="term" value="P:double-strand break repair"/>
    <property type="evidence" value="ECO:0007669"/>
    <property type="project" value="InterPro"/>
</dbReference>
<dbReference type="GO" id="GO:0009338">
    <property type="term" value="C:exodeoxyribonuclease V complex"/>
    <property type="evidence" value="ECO:0007669"/>
    <property type="project" value="InterPro"/>
</dbReference>
<gene>
    <name evidence="4" type="primary">recD</name>
    <name evidence="4" type="ORF">V5E97_10480</name>
</gene>
<evidence type="ECO:0000256" key="1">
    <source>
        <dbReference type="ARBA" id="ARBA00022741"/>
    </source>
</evidence>
<dbReference type="PANTHER" id="PTHR43788">
    <property type="entry name" value="DNA2/NAM7 HELICASE FAMILY MEMBER"/>
    <property type="match status" value="1"/>
</dbReference>
<feature type="domain" description="AAA+ ATPase" evidence="3">
    <location>
        <begin position="223"/>
        <end position="404"/>
    </location>
</feature>
<dbReference type="GO" id="GO:0005524">
    <property type="term" value="F:ATP binding"/>
    <property type="evidence" value="ECO:0007669"/>
    <property type="project" value="UniProtKB-KW"/>
</dbReference>
<dbReference type="InterPro" id="IPR003593">
    <property type="entry name" value="AAA+_ATPase"/>
</dbReference>
<dbReference type="GO" id="GO:0006310">
    <property type="term" value="P:DNA recombination"/>
    <property type="evidence" value="ECO:0007669"/>
    <property type="project" value="InterPro"/>
</dbReference>
<dbReference type="Pfam" id="PF13245">
    <property type="entry name" value="AAA_19"/>
    <property type="match status" value="1"/>
</dbReference>
<dbReference type="EC" id="3.1.11.5" evidence="4"/>
<dbReference type="EMBL" id="CP155447">
    <property type="protein sequence ID" value="XBH06437.1"/>
    <property type="molecule type" value="Genomic_DNA"/>
</dbReference>
<dbReference type="CDD" id="cd18809">
    <property type="entry name" value="SF1_C_RecD"/>
    <property type="match status" value="1"/>
</dbReference>
<dbReference type="GO" id="GO:0008854">
    <property type="term" value="F:exodeoxyribonuclease V activity"/>
    <property type="evidence" value="ECO:0007669"/>
    <property type="project" value="UniProtKB-EC"/>
</dbReference>
<dbReference type="CDD" id="cd17933">
    <property type="entry name" value="DEXSc_RecD-like"/>
    <property type="match status" value="1"/>
</dbReference>
<keyword evidence="1" id="KW-0547">Nucleotide-binding</keyword>
<keyword evidence="4" id="KW-0378">Hydrolase</keyword>
<dbReference type="InterPro" id="IPR006344">
    <property type="entry name" value="RecD"/>
</dbReference>
<dbReference type="InterPro" id="IPR027417">
    <property type="entry name" value="P-loop_NTPase"/>
</dbReference>
<sequence length="699" mass="76326">MRPLSELSPFGTARAAVSAGASSKGDDESALLAWLRPVRERLASSFNLEEEVAFLAWELGRLPDGLSREERASLILMALTALVALGQGSTRIPFRDPAVRLDTARQLLPAEDLILGLDAAKAVATADALIAERRVDAIVGGPEDFKPLIVDGPFLYLQKMRALEERFAEALRRRIKGDADGAGWPEAEVSAAVLDVEGRPAVRDGKALPLSHDQLAAVRVAASHRLAVISGGPGTGKTTIVVSILRVLRRLGLPPEAMLLAAPTGKAAQRMGQAIQSGLRAIAKPTPEDQDLETLPEPRTLHRLLGYSPSTGRFLHHENNRLAGRVIVVDEASMIDLVLMERLARSLRDDSRLVLLGDDHQLPSVEAGAVLRDLLVETNDGPSPLGPRAVRLTESHRMRPDDPDGRNILTVSQAIDRGEPPKFAARRTSDDVIVARSSFAEVEFHCGGVELLEAPEGSGVIDAWLDRWNREVVRSLPDFDHLVGRRYILGRDGFHEADRVRLDQLFDHFDRARVLCLTRVLPTGADRINDLLHDRARAARPAGAFRDDDLIPGEPVMMQVNDYGRMLFNGDQGLVLLVSEGGRPSPMVVFRRADGFATHRIGSLRSVLRRSYAMTVHKAQGSEFDRVALILPHADIPLNTREILYTALTRSRAAVTLVGSREILARGIARTARRFSGVAERVRGPGPAHIKHAVAKELV</sequence>
<evidence type="ECO:0000259" key="3">
    <source>
        <dbReference type="SMART" id="SM00382"/>
    </source>
</evidence>
<protein>
    <submittedName>
        <fullName evidence="4">Exodeoxyribonuclease V subunit alpha</fullName>
        <ecNumber evidence="4">3.1.11.5</ecNumber>
    </submittedName>
</protein>
<evidence type="ECO:0000256" key="2">
    <source>
        <dbReference type="ARBA" id="ARBA00022840"/>
    </source>
</evidence>
<dbReference type="NCBIfam" id="TIGR01447">
    <property type="entry name" value="recD"/>
    <property type="match status" value="1"/>
</dbReference>
<dbReference type="RefSeq" id="WP_406699287.1">
    <property type="nucleotide sequence ID" value="NZ_CP155447.1"/>
</dbReference>